<accession>A0A8S1RI50</accession>
<evidence type="ECO:0000256" key="4">
    <source>
        <dbReference type="ARBA" id="ARBA00022840"/>
    </source>
</evidence>
<dbReference type="GO" id="GO:0005776">
    <property type="term" value="C:autophagosome"/>
    <property type="evidence" value="ECO:0007669"/>
    <property type="project" value="TreeGrafter"/>
</dbReference>
<feature type="domain" description="Protein kinase" evidence="6">
    <location>
        <begin position="9"/>
        <end position="275"/>
    </location>
</feature>
<dbReference type="SMART" id="SM00220">
    <property type="entry name" value="S_TKc"/>
    <property type="match status" value="1"/>
</dbReference>
<proteinExistence type="predicted"/>
<protein>
    <recommendedName>
        <fullName evidence="6">Protein kinase domain-containing protein</fullName>
    </recommendedName>
</protein>
<dbReference type="PROSITE" id="PS00107">
    <property type="entry name" value="PROTEIN_KINASE_ATP"/>
    <property type="match status" value="1"/>
</dbReference>
<dbReference type="PROSITE" id="PS50011">
    <property type="entry name" value="PROTEIN_KINASE_DOM"/>
    <property type="match status" value="1"/>
</dbReference>
<keyword evidence="3" id="KW-0418">Kinase</keyword>
<name>A0A8S1RI50_9CILI</name>
<dbReference type="GO" id="GO:0010506">
    <property type="term" value="P:regulation of autophagy"/>
    <property type="evidence" value="ECO:0007669"/>
    <property type="project" value="InterPro"/>
</dbReference>
<keyword evidence="8" id="KW-1185">Reference proteome</keyword>
<dbReference type="GO" id="GO:0005524">
    <property type="term" value="F:ATP binding"/>
    <property type="evidence" value="ECO:0007669"/>
    <property type="project" value="UniProtKB-UniRule"/>
</dbReference>
<dbReference type="AlphaFoldDB" id="A0A8S1RI50"/>
<evidence type="ECO:0000256" key="2">
    <source>
        <dbReference type="ARBA" id="ARBA00022741"/>
    </source>
</evidence>
<dbReference type="EMBL" id="CAJJDN010000174">
    <property type="protein sequence ID" value="CAD8127237.1"/>
    <property type="molecule type" value="Genomic_DNA"/>
</dbReference>
<dbReference type="PANTHER" id="PTHR24348:SF22">
    <property type="entry name" value="NON-SPECIFIC SERINE_THREONINE PROTEIN KINASE"/>
    <property type="match status" value="1"/>
</dbReference>
<dbReference type="Pfam" id="PF00069">
    <property type="entry name" value="Pkinase"/>
    <property type="match status" value="1"/>
</dbReference>
<keyword evidence="2 5" id="KW-0547">Nucleotide-binding</keyword>
<evidence type="ECO:0000259" key="6">
    <source>
        <dbReference type="PROSITE" id="PS50011"/>
    </source>
</evidence>
<dbReference type="Proteomes" id="UP000692954">
    <property type="component" value="Unassembled WGS sequence"/>
</dbReference>
<evidence type="ECO:0000256" key="1">
    <source>
        <dbReference type="ARBA" id="ARBA00022679"/>
    </source>
</evidence>
<evidence type="ECO:0000256" key="3">
    <source>
        <dbReference type="ARBA" id="ARBA00022777"/>
    </source>
</evidence>
<dbReference type="PANTHER" id="PTHR24348">
    <property type="entry name" value="SERINE/THREONINE-PROTEIN KINASE UNC-51-RELATED"/>
    <property type="match status" value="1"/>
</dbReference>
<keyword evidence="1" id="KW-0808">Transferase</keyword>
<gene>
    <name evidence="7" type="ORF">PSON_ATCC_30995.1.T1740044</name>
</gene>
<sequence length="501" mass="58599">MKRFDLFYEFTNQQLGSGVFGQVYLAKKKTTQEQVAVKILPKNNQLTLSEIEILNELVKHSHPSIVRIIDVYDQGTQVYVVQEFCNNGTLFEFMKKKSQQMVEEHCIEILEQVAQGLDYLHKINIVHRDIKPENILRTTYNGQIYYKISDFGLSSLGDIKLTSKFGTAYYVAPEIIDGRAELYGYDKSVDIWALGLMFDELLHGTPFFDGHTEDEVFIKIRNEPYYPRKHEYSGTRLPPKKKIISNILMGMINKEPNQRKQLPLLLDLIRQYKQISTNNSLSLLNQQPFSQPISPLLINDLDIILEKQSIYQLKCHLHNQPAIYRMPVKDQGKDISKIISACSKCLRSIGVYELDTLQKKVDEALRILIMDNFDQFFTQNSIIQELKDMRTDYFLNYSYFSIRDDQLQSKFDLILLDQQKKAKIEYTTKIKQLVNFRDKNYTSDEQWLIYIAEKLTDSTENEFILYIKEDLAQFCEHGVDDCRQLIFNHLKEASDQISSLF</sequence>
<dbReference type="InterPro" id="IPR045269">
    <property type="entry name" value="Atg1-like"/>
</dbReference>
<reference evidence="7" key="1">
    <citation type="submission" date="2021-01" db="EMBL/GenBank/DDBJ databases">
        <authorList>
            <consortium name="Genoscope - CEA"/>
            <person name="William W."/>
        </authorList>
    </citation>
    <scope>NUCLEOTIDE SEQUENCE</scope>
</reference>
<dbReference type="GO" id="GO:0005829">
    <property type="term" value="C:cytosol"/>
    <property type="evidence" value="ECO:0007669"/>
    <property type="project" value="TreeGrafter"/>
</dbReference>
<dbReference type="GO" id="GO:0004674">
    <property type="term" value="F:protein serine/threonine kinase activity"/>
    <property type="evidence" value="ECO:0007669"/>
    <property type="project" value="InterPro"/>
</dbReference>
<keyword evidence="4 5" id="KW-0067">ATP-binding</keyword>
<evidence type="ECO:0000256" key="5">
    <source>
        <dbReference type="PROSITE-ProRule" id="PRU10141"/>
    </source>
</evidence>
<dbReference type="GO" id="GO:0016020">
    <property type="term" value="C:membrane"/>
    <property type="evidence" value="ECO:0007669"/>
    <property type="project" value="TreeGrafter"/>
</dbReference>
<evidence type="ECO:0000313" key="7">
    <source>
        <dbReference type="EMBL" id="CAD8127237.1"/>
    </source>
</evidence>
<dbReference type="InterPro" id="IPR000719">
    <property type="entry name" value="Prot_kinase_dom"/>
</dbReference>
<organism evidence="7 8">
    <name type="scientific">Paramecium sonneborni</name>
    <dbReference type="NCBI Taxonomy" id="65129"/>
    <lineage>
        <taxon>Eukaryota</taxon>
        <taxon>Sar</taxon>
        <taxon>Alveolata</taxon>
        <taxon>Ciliophora</taxon>
        <taxon>Intramacronucleata</taxon>
        <taxon>Oligohymenophorea</taxon>
        <taxon>Peniculida</taxon>
        <taxon>Parameciidae</taxon>
        <taxon>Paramecium</taxon>
    </lineage>
</organism>
<comment type="caution">
    <text evidence="7">The sequence shown here is derived from an EMBL/GenBank/DDBJ whole genome shotgun (WGS) entry which is preliminary data.</text>
</comment>
<feature type="binding site" evidence="5">
    <location>
        <position position="38"/>
    </location>
    <ligand>
        <name>ATP</name>
        <dbReference type="ChEBI" id="CHEBI:30616"/>
    </ligand>
</feature>
<dbReference type="GO" id="GO:0000045">
    <property type="term" value="P:autophagosome assembly"/>
    <property type="evidence" value="ECO:0007669"/>
    <property type="project" value="TreeGrafter"/>
</dbReference>
<dbReference type="GO" id="GO:0000407">
    <property type="term" value="C:phagophore assembly site"/>
    <property type="evidence" value="ECO:0007669"/>
    <property type="project" value="TreeGrafter"/>
</dbReference>
<dbReference type="OrthoDB" id="4062651at2759"/>
<dbReference type="InterPro" id="IPR017441">
    <property type="entry name" value="Protein_kinase_ATP_BS"/>
</dbReference>
<evidence type="ECO:0000313" key="8">
    <source>
        <dbReference type="Proteomes" id="UP000692954"/>
    </source>
</evidence>
<dbReference type="FunFam" id="1.10.510.10:FF:001341">
    <property type="entry name" value="Uncharacterized protein"/>
    <property type="match status" value="1"/>
</dbReference>